<keyword evidence="6" id="KW-0680">Restriction system</keyword>
<reference evidence="10 11" key="1">
    <citation type="journal article" date="2011" name="Stand. Genomic Sci.">
        <title>Complete genome sequence of the gliding freshwater bacterium Fluviicola taffensis type strain (RW262).</title>
        <authorList>
            <person name="Woyke T."/>
            <person name="Chertkov O."/>
            <person name="Lapidus A."/>
            <person name="Nolan M."/>
            <person name="Lucas S."/>
            <person name="Del Rio T.G."/>
            <person name="Tice H."/>
            <person name="Cheng J.F."/>
            <person name="Tapia R."/>
            <person name="Han C."/>
            <person name="Goodwin L."/>
            <person name="Pitluck S."/>
            <person name="Liolios K."/>
            <person name="Pagani I."/>
            <person name="Ivanova N."/>
            <person name="Huntemann M."/>
            <person name="Mavromatis K."/>
            <person name="Mikhailova N."/>
            <person name="Pati A."/>
            <person name="Chen A."/>
            <person name="Palaniappan K."/>
            <person name="Land M."/>
            <person name="Hauser L."/>
            <person name="Brambilla E.M."/>
            <person name="Rohde M."/>
            <person name="Mwirichia R."/>
            <person name="Sikorski J."/>
            <person name="Tindall B.J."/>
            <person name="Goker M."/>
            <person name="Bristow J."/>
            <person name="Eisen J.A."/>
            <person name="Markowitz V."/>
            <person name="Hugenholtz P."/>
            <person name="Klenk H.P."/>
            <person name="Kyrpides N.C."/>
        </authorList>
    </citation>
    <scope>NUCLEOTIDE SEQUENCE [LARGE SCALE GENOMIC DNA]</scope>
    <source>
        <strain evidence="11">DSM 16823 / RW262 / RW262</strain>
    </source>
</reference>
<reference evidence="11" key="2">
    <citation type="submission" date="2011-02" db="EMBL/GenBank/DDBJ databases">
        <title>The complete genome of Fluviicola taffensis DSM 16823.</title>
        <authorList>
            <consortium name="US DOE Joint Genome Institute (JGI-PGF)"/>
            <person name="Lucas S."/>
            <person name="Copeland A."/>
            <person name="Lapidus A."/>
            <person name="Bruce D."/>
            <person name="Goodwin L."/>
            <person name="Pitluck S."/>
            <person name="Kyrpides N."/>
            <person name="Mavromatis K."/>
            <person name="Ivanova N."/>
            <person name="Mikhailova N."/>
            <person name="Pagani I."/>
            <person name="Chertkov O."/>
            <person name="Detter J.C."/>
            <person name="Han C."/>
            <person name="Tapia R."/>
            <person name="Land M."/>
            <person name="Hauser L."/>
            <person name="Markowitz V."/>
            <person name="Cheng J.-F."/>
            <person name="Hugenholtz P."/>
            <person name="Woyke T."/>
            <person name="Wu D."/>
            <person name="Tindall B."/>
            <person name="Pomrenke H.G."/>
            <person name="Brambilla E."/>
            <person name="Klenk H.-P."/>
            <person name="Eisen J.A."/>
        </authorList>
    </citation>
    <scope>NUCLEOTIDE SEQUENCE [LARGE SCALE GENOMIC DNA]</scope>
    <source>
        <strain evidence="11">DSM 16823 / RW262 / RW262</strain>
    </source>
</reference>
<comment type="catalytic activity">
    <reaction evidence="7">
        <text>a 2'-deoxyadenosine in DNA + S-adenosyl-L-methionine = an N(6)-methyl-2'-deoxyadenosine in DNA + S-adenosyl-L-homocysteine + H(+)</text>
        <dbReference type="Rhea" id="RHEA:15197"/>
        <dbReference type="Rhea" id="RHEA-COMP:12418"/>
        <dbReference type="Rhea" id="RHEA-COMP:12419"/>
        <dbReference type="ChEBI" id="CHEBI:15378"/>
        <dbReference type="ChEBI" id="CHEBI:57856"/>
        <dbReference type="ChEBI" id="CHEBI:59789"/>
        <dbReference type="ChEBI" id="CHEBI:90615"/>
        <dbReference type="ChEBI" id="CHEBI:90616"/>
        <dbReference type="EC" id="2.1.1.72"/>
    </reaction>
</comment>
<dbReference type="PRINTS" id="PR00507">
    <property type="entry name" value="N12N6MTFRASE"/>
</dbReference>
<dbReference type="PANTHER" id="PTHR42933">
    <property type="entry name" value="SLR6095 PROTEIN"/>
    <property type="match status" value="1"/>
</dbReference>
<dbReference type="HOGENOM" id="CLU_018284_5_0_10"/>
<dbReference type="Proteomes" id="UP000007463">
    <property type="component" value="Chromosome"/>
</dbReference>
<keyword evidence="5" id="KW-0949">S-adenosyl-L-methionine</keyword>
<dbReference type="InterPro" id="IPR051537">
    <property type="entry name" value="DNA_Adenine_Mtase"/>
</dbReference>
<dbReference type="GO" id="GO:0009007">
    <property type="term" value="F:site-specific DNA-methyltransferase (adenine-specific) activity"/>
    <property type="evidence" value="ECO:0007669"/>
    <property type="project" value="UniProtKB-EC"/>
</dbReference>
<dbReference type="EMBL" id="CP002542">
    <property type="protein sequence ID" value="AEA43690.1"/>
    <property type="molecule type" value="Genomic_DNA"/>
</dbReference>
<dbReference type="GO" id="GO:0032259">
    <property type="term" value="P:methylation"/>
    <property type="evidence" value="ECO:0007669"/>
    <property type="project" value="UniProtKB-KW"/>
</dbReference>
<protein>
    <recommendedName>
        <fullName evidence="2">site-specific DNA-methyltransferase (adenine-specific)</fullName>
        <ecNumber evidence="2">2.1.1.72</ecNumber>
    </recommendedName>
</protein>
<evidence type="ECO:0000256" key="7">
    <source>
        <dbReference type="ARBA" id="ARBA00047942"/>
    </source>
</evidence>
<accession>F2IGS3</accession>
<keyword evidence="11" id="KW-1185">Reference proteome</keyword>
<dbReference type="GO" id="GO:0003677">
    <property type="term" value="F:DNA binding"/>
    <property type="evidence" value="ECO:0007669"/>
    <property type="project" value="InterPro"/>
</dbReference>
<evidence type="ECO:0000259" key="9">
    <source>
        <dbReference type="Pfam" id="PF12161"/>
    </source>
</evidence>
<dbReference type="InterPro" id="IPR003356">
    <property type="entry name" value="DNA_methylase_A-5"/>
</dbReference>
<dbReference type="STRING" id="755732.Fluta_1698"/>
<sequence length="510" mass="57785">MITGDLKSQIDQIWNTFWTGGITNTITIVEQLTYLIFIKDLDETEIRSELKSKHGFKYTPIFSIEQQPFRWKNLKEMDVNARHDVFTNTVDGVFPFIRSLGKDKSLFSVYMRGATFGISKPMVLDQVMEKLGNIDMSNQDTKGDIYEYLLSKLEGGGTAGQFRTPRHIIKLMVELMRPTLEDTICDPSCGSAGFLVGAKEYIDKHNSVTDIDRAAHHINTEMFNGMEFDATMLRIASMNLYLHGVEEPNIIDVDAVSKDNTISDAYTLVLANPPFKGTIDKDSISAGLKNVTDTSKTELLFLALMLRQLKSGGRCAVIVPDGVLFGSGKAHKSIREEIVANNKLEAVISMPSGVFKPYAGVSTAIMIFTKTETGGTDNVWFYDMQADGKSLDDKRNVLVSEEIFDAFAFGDVSETLTKERIATLHDKFNLPDIISRYPNRYRENRKRTEQSFMVPFSEIKTNEWNLSINRYKEIVYEEVKYDEPQVIINRIDSLENDRKYLMSNLTSLLK</sequence>
<evidence type="ECO:0000256" key="2">
    <source>
        <dbReference type="ARBA" id="ARBA00011900"/>
    </source>
</evidence>
<dbReference type="AlphaFoldDB" id="F2IGS3"/>
<organism evidence="10 11">
    <name type="scientific">Fluviicola taffensis (strain DSM 16823 / NCIMB 13979 / RW262)</name>
    <dbReference type="NCBI Taxonomy" id="755732"/>
    <lineage>
        <taxon>Bacteria</taxon>
        <taxon>Pseudomonadati</taxon>
        <taxon>Bacteroidota</taxon>
        <taxon>Flavobacteriia</taxon>
        <taxon>Flavobacteriales</taxon>
        <taxon>Crocinitomicaceae</taxon>
        <taxon>Fluviicola</taxon>
    </lineage>
</organism>
<feature type="domain" description="DNA methylase adenine-specific" evidence="8">
    <location>
        <begin position="138"/>
        <end position="474"/>
    </location>
</feature>
<name>F2IGS3_FLUTR</name>
<dbReference type="Pfam" id="PF12161">
    <property type="entry name" value="HsdM_N"/>
    <property type="match status" value="1"/>
</dbReference>
<keyword evidence="3 10" id="KW-0489">Methyltransferase</keyword>
<proteinExistence type="inferred from homology"/>
<feature type="domain" description="N6 adenine-specific DNA methyltransferase N-terminal" evidence="9">
    <location>
        <begin position="6"/>
        <end position="131"/>
    </location>
</feature>
<comment type="similarity">
    <text evidence="1">Belongs to the N(4)/N(6)-methyltransferase family.</text>
</comment>
<dbReference type="REBASE" id="33792">
    <property type="entry name" value="M.FtaORF1695P"/>
</dbReference>
<evidence type="ECO:0000259" key="8">
    <source>
        <dbReference type="Pfam" id="PF02384"/>
    </source>
</evidence>
<dbReference type="OrthoDB" id="9814572at2"/>
<evidence type="ECO:0000256" key="5">
    <source>
        <dbReference type="ARBA" id="ARBA00022691"/>
    </source>
</evidence>
<dbReference type="InterPro" id="IPR022749">
    <property type="entry name" value="D12N6_MeTrfase_N"/>
</dbReference>
<dbReference type="KEGG" id="fte:Fluta_1698"/>
<evidence type="ECO:0000313" key="10">
    <source>
        <dbReference type="EMBL" id="AEA43690.1"/>
    </source>
</evidence>
<dbReference type="PANTHER" id="PTHR42933:SF3">
    <property type="entry name" value="TYPE I RESTRICTION ENZYME MJAVIII METHYLASE SUBUNIT"/>
    <property type="match status" value="1"/>
</dbReference>
<dbReference type="InterPro" id="IPR029063">
    <property type="entry name" value="SAM-dependent_MTases_sf"/>
</dbReference>
<dbReference type="InterPro" id="IPR038333">
    <property type="entry name" value="T1MK-like_N_sf"/>
</dbReference>
<evidence type="ECO:0000256" key="1">
    <source>
        <dbReference type="ARBA" id="ARBA00006594"/>
    </source>
</evidence>
<dbReference type="SUPFAM" id="SSF53335">
    <property type="entry name" value="S-adenosyl-L-methionine-dependent methyltransferases"/>
    <property type="match status" value="1"/>
</dbReference>
<dbReference type="RefSeq" id="WP_013686461.1">
    <property type="nucleotide sequence ID" value="NC_015321.1"/>
</dbReference>
<dbReference type="EC" id="2.1.1.72" evidence="2"/>
<dbReference type="Gene3D" id="1.20.1260.30">
    <property type="match status" value="1"/>
</dbReference>
<keyword evidence="4" id="KW-0808">Transferase</keyword>
<dbReference type="eggNOG" id="COG0286">
    <property type="taxonomic scope" value="Bacteria"/>
</dbReference>
<dbReference type="GO" id="GO:0009307">
    <property type="term" value="P:DNA restriction-modification system"/>
    <property type="evidence" value="ECO:0007669"/>
    <property type="project" value="UniProtKB-KW"/>
</dbReference>
<evidence type="ECO:0000256" key="6">
    <source>
        <dbReference type="ARBA" id="ARBA00022747"/>
    </source>
</evidence>
<evidence type="ECO:0000313" key="11">
    <source>
        <dbReference type="Proteomes" id="UP000007463"/>
    </source>
</evidence>
<dbReference type="Pfam" id="PF02384">
    <property type="entry name" value="N6_Mtase"/>
    <property type="match status" value="1"/>
</dbReference>
<evidence type="ECO:0000256" key="3">
    <source>
        <dbReference type="ARBA" id="ARBA00022603"/>
    </source>
</evidence>
<gene>
    <name evidence="10" type="ordered locus">Fluta_1698</name>
</gene>
<dbReference type="Gene3D" id="3.40.50.150">
    <property type="entry name" value="Vaccinia Virus protein VP39"/>
    <property type="match status" value="1"/>
</dbReference>
<evidence type="ECO:0000256" key="4">
    <source>
        <dbReference type="ARBA" id="ARBA00022679"/>
    </source>
</evidence>
<dbReference type="GO" id="GO:0008170">
    <property type="term" value="F:N-methyltransferase activity"/>
    <property type="evidence" value="ECO:0007669"/>
    <property type="project" value="InterPro"/>
</dbReference>